<sequence length="285" mass="32199">MASTLLARQLDQAIARFSALQNAVVYPRLMSEVTGPTDAELLAIASHLHDLLRRGYDDPVTQASLRAVDDILNRVVVFHCTMVGSADASQIARFAVEIGEQLAYLSDLLHEVDHLMETKVDDEDGTNDSVVSPFEMHILEVFTREMANQTKELIDSLDEVRRRGFDEKRLPEVRRRITLHLDKVESSVNELIGQGHDHRPAQSILHAVEMIRLRLLIVPEGVRLVGKIHGLIVSSLFGMINDLLSLGQLITEKENEDTEGKYYQCEECLVREIDRAIQNLEVREN</sequence>
<comment type="caution">
    <text evidence="1">The sequence shown here is derived from an EMBL/GenBank/DDBJ whole genome shotgun (WGS) entry which is preliminary data.</text>
</comment>
<reference evidence="1 2" key="1">
    <citation type="submission" date="2023-01" db="EMBL/GenBank/DDBJ databases">
        <title>Analysis of 21 Apiospora genomes using comparative genomics revels a genus with tremendous synthesis potential of carbohydrate active enzymes and secondary metabolites.</title>
        <authorList>
            <person name="Sorensen T."/>
        </authorList>
    </citation>
    <scope>NUCLEOTIDE SEQUENCE [LARGE SCALE GENOMIC DNA]</scope>
    <source>
        <strain evidence="1 2">CBS 33761</strain>
    </source>
</reference>
<protein>
    <submittedName>
        <fullName evidence="1">Uncharacterized protein</fullName>
    </submittedName>
</protein>
<proteinExistence type="predicted"/>
<organism evidence="1 2">
    <name type="scientific">Apiospora rasikravindrae</name>
    <dbReference type="NCBI Taxonomy" id="990691"/>
    <lineage>
        <taxon>Eukaryota</taxon>
        <taxon>Fungi</taxon>
        <taxon>Dikarya</taxon>
        <taxon>Ascomycota</taxon>
        <taxon>Pezizomycotina</taxon>
        <taxon>Sordariomycetes</taxon>
        <taxon>Xylariomycetidae</taxon>
        <taxon>Amphisphaeriales</taxon>
        <taxon>Apiosporaceae</taxon>
        <taxon>Apiospora</taxon>
    </lineage>
</organism>
<name>A0ABR1TEW3_9PEZI</name>
<accession>A0ABR1TEW3</accession>
<evidence type="ECO:0000313" key="1">
    <source>
        <dbReference type="EMBL" id="KAK8045166.1"/>
    </source>
</evidence>
<evidence type="ECO:0000313" key="2">
    <source>
        <dbReference type="Proteomes" id="UP001444661"/>
    </source>
</evidence>
<dbReference type="Proteomes" id="UP001444661">
    <property type="component" value="Unassembled WGS sequence"/>
</dbReference>
<keyword evidence="2" id="KW-1185">Reference proteome</keyword>
<gene>
    <name evidence="1" type="ORF">PG993_005190</name>
</gene>
<dbReference type="EMBL" id="JAQQWK010000003">
    <property type="protein sequence ID" value="KAK8045166.1"/>
    <property type="molecule type" value="Genomic_DNA"/>
</dbReference>